<protein>
    <recommendedName>
        <fullName evidence="3">CCHC-type domain-containing protein</fullName>
    </recommendedName>
</protein>
<feature type="domain" description="CCHC-type" evidence="3">
    <location>
        <begin position="324"/>
        <end position="338"/>
    </location>
</feature>
<dbReference type="GO" id="GO:0008270">
    <property type="term" value="F:zinc ion binding"/>
    <property type="evidence" value="ECO:0007669"/>
    <property type="project" value="UniProtKB-KW"/>
</dbReference>
<name>A0A225UR57_9STRA</name>
<evidence type="ECO:0000313" key="4">
    <source>
        <dbReference type="EMBL" id="OWY95513.1"/>
    </source>
</evidence>
<feature type="compositionally biased region" description="Basic and acidic residues" evidence="2">
    <location>
        <begin position="14"/>
        <end position="24"/>
    </location>
</feature>
<dbReference type="EMBL" id="NBNE01012844">
    <property type="protein sequence ID" value="OWY95513.1"/>
    <property type="molecule type" value="Genomic_DNA"/>
</dbReference>
<evidence type="ECO:0000313" key="5">
    <source>
        <dbReference type="Proteomes" id="UP000198211"/>
    </source>
</evidence>
<keyword evidence="5" id="KW-1185">Reference proteome</keyword>
<feature type="region of interest" description="Disordered" evidence="2">
    <location>
        <begin position="262"/>
        <end position="315"/>
    </location>
</feature>
<keyword evidence="1" id="KW-0863">Zinc-finger</keyword>
<feature type="non-terminal residue" evidence="4">
    <location>
        <position position="1"/>
    </location>
</feature>
<dbReference type="InterPro" id="IPR001878">
    <property type="entry name" value="Znf_CCHC"/>
</dbReference>
<dbReference type="SUPFAM" id="SSF57756">
    <property type="entry name" value="Retrovirus zinc finger-like domains"/>
    <property type="match status" value="1"/>
</dbReference>
<comment type="caution">
    <text evidence="4">The sequence shown here is derived from an EMBL/GenBank/DDBJ whole genome shotgun (WGS) entry which is preliminary data.</text>
</comment>
<dbReference type="AlphaFoldDB" id="A0A225UR57"/>
<reference evidence="5" key="1">
    <citation type="submission" date="2017-03" db="EMBL/GenBank/DDBJ databases">
        <title>Phytopthora megakarya and P. palmivora, two closely related causual agents of cacao black pod achieved similar genome size and gene model numbers by different mechanisms.</title>
        <authorList>
            <person name="Ali S."/>
            <person name="Shao J."/>
            <person name="Larry D.J."/>
            <person name="Kronmiller B."/>
            <person name="Shen D."/>
            <person name="Strem M.D."/>
            <person name="Melnick R.L."/>
            <person name="Guiltinan M.J."/>
            <person name="Tyler B.M."/>
            <person name="Meinhardt L.W."/>
            <person name="Bailey B.A."/>
        </authorList>
    </citation>
    <scope>NUCLEOTIDE SEQUENCE [LARGE SCALE GENOMIC DNA]</scope>
    <source>
        <strain evidence="5">zdho120</strain>
    </source>
</reference>
<feature type="region of interest" description="Disordered" evidence="2">
    <location>
        <begin position="1"/>
        <end position="56"/>
    </location>
</feature>
<organism evidence="4 5">
    <name type="scientific">Phytophthora megakarya</name>
    <dbReference type="NCBI Taxonomy" id="4795"/>
    <lineage>
        <taxon>Eukaryota</taxon>
        <taxon>Sar</taxon>
        <taxon>Stramenopiles</taxon>
        <taxon>Oomycota</taxon>
        <taxon>Peronosporomycetes</taxon>
        <taxon>Peronosporales</taxon>
        <taxon>Peronosporaceae</taxon>
        <taxon>Phytophthora</taxon>
    </lineage>
</organism>
<dbReference type="SMART" id="SM00343">
    <property type="entry name" value="ZnF_C2HC"/>
    <property type="match status" value="1"/>
</dbReference>
<dbReference type="Proteomes" id="UP000198211">
    <property type="component" value="Unassembled WGS sequence"/>
</dbReference>
<dbReference type="OrthoDB" id="127663at2759"/>
<feature type="compositionally biased region" description="Basic and acidic residues" evidence="2">
    <location>
        <begin position="380"/>
        <end position="395"/>
    </location>
</feature>
<accession>A0A225UR57</accession>
<dbReference type="PROSITE" id="PS50158">
    <property type="entry name" value="ZF_CCHC"/>
    <property type="match status" value="1"/>
</dbReference>
<feature type="compositionally biased region" description="Polar residues" evidence="2">
    <location>
        <begin position="298"/>
        <end position="312"/>
    </location>
</feature>
<dbReference type="InterPro" id="IPR036875">
    <property type="entry name" value="Znf_CCHC_sf"/>
</dbReference>
<evidence type="ECO:0000256" key="2">
    <source>
        <dbReference type="SAM" id="MobiDB-lite"/>
    </source>
</evidence>
<feature type="region of interest" description="Disordered" evidence="2">
    <location>
        <begin position="360"/>
        <end position="395"/>
    </location>
</feature>
<gene>
    <name evidence="4" type="ORF">PHMEG_00034468</name>
</gene>
<dbReference type="GO" id="GO:0003676">
    <property type="term" value="F:nucleic acid binding"/>
    <property type="evidence" value="ECO:0007669"/>
    <property type="project" value="InterPro"/>
</dbReference>
<feature type="compositionally biased region" description="Polar residues" evidence="2">
    <location>
        <begin position="39"/>
        <end position="49"/>
    </location>
</feature>
<evidence type="ECO:0000256" key="1">
    <source>
        <dbReference type="PROSITE-ProRule" id="PRU00047"/>
    </source>
</evidence>
<feature type="compositionally biased region" description="Gly residues" evidence="2">
    <location>
        <begin position="277"/>
        <end position="292"/>
    </location>
</feature>
<keyword evidence="1" id="KW-0862">Zinc</keyword>
<dbReference type="Pfam" id="PF00098">
    <property type="entry name" value="zf-CCHC"/>
    <property type="match status" value="1"/>
</dbReference>
<evidence type="ECO:0000259" key="3">
    <source>
        <dbReference type="PROSITE" id="PS50158"/>
    </source>
</evidence>
<sequence>SLRGSRALAAGAPRTEDNGEERARHAPTPIVNPFDRRPSQSNPPQTSPAKSDVTMEDVSGDFGTIVNAPALPKPPRYKGSSMQERREFLRAYETYFSALSAFRRHTIPVGSCIEQGTKEIIARFTFAKNWQDVTEDEWVNYFLQAKRTSFDDYAALDSAMQTLTMDTKLAETESRVNRLQSNMYKILEEHNMVDVMFEREQKKLVKYLVAALAPLNFKKEIQRRVDQEQNKNYKSNVIEFCRWLTELLATFMMWEKSLVSNTEYGHSSPHTQSQQGKGTGGGGSSNKNGGGSHKSSLDNKQVASSQVPQTQSDTRRAKQFRWPCFKCKSHDHLAKDCPHAELGDAKRLIQEFRASKLTISDQDSQAKAPMKRLAATGVSESRELRVSEREKPSDRGTVEATVYGITVRASLLDSGADASSVSRGFISELHRKGCFVPIITCDKPQEFDPFGPGTVKLLKQARFEKVMLHTSAGRLVLRHLECWIDESDKTQALTVGRSVMVALGYSTDGLLVTALENSLSTSCLREIWSRIHPR</sequence>
<keyword evidence="1" id="KW-0479">Metal-binding</keyword>
<proteinExistence type="predicted"/>